<reference evidence="5 6" key="1">
    <citation type="submission" date="2017-02" db="EMBL/GenBank/DDBJ databases">
        <authorList>
            <person name="Peterson S.W."/>
        </authorList>
    </citation>
    <scope>NUCLEOTIDE SEQUENCE [LARGE SCALE GENOMIC DNA]</scope>
    <source>
        <strain evidence="5 6">DSM 21481</strain>
    </source>
</reference>
<keyword evidence="3" id="KW-0804">Transcription</keyword>
<keyword evidence="1" id="KW-0805">Transcription regulation</keyword>
<organism evidence="5 6">
    <name type="scientific">Krasilnikoviella flava</name>
    <dbReference type="NCBI Taxonomy" id="526729"/>
    <lineage>
        <taxon>Bacteria</taxon>
        <taxon>Bacillati</taxon>
        <taxon>Actinomycetota</taxon>
        <taxon>Actinomycetes</taxon>
        <taxon>Micrococcales</taxon>
        <taxon>Promicromonosporaceae</taxon>
        <taxon>Krasilnikoviella</taxon>
    </lineage>
</organism>
<dbReference type="InterPro" id="IPR036390">
    <property type="entry name" value="WH_DNA-bd_sf"/>
</dbReference>
<dbReference type="Proteomes" id="UP000189777">
    <property type="component" value="Unassembled WGS sequence"/>
</dbReference>
<dbReference type="Gene3D" id="1.10.10.10">
    <property type="entry name" value="Winged helix-like DNA-binding domain superfamily/Winged helix DNA-binding domain"/>
    <property type="match status" value="1"/>
</dbReference>
<name>A0A1T5JKV0_9MICO</name>
<dbReference type="GO" id="GO:0003677">
    <property type="term" value="F:DNA binding"/>
    <property type="evidence" value="ECO:0007669"/>
    <property type="project" value="UniProtKB-KW"/>
</dbReference>
<accession>A0A1T5JKV0</accession>
<proteinExistence type="predicted"/>
<dbReference type="EMBL" id="FUZQ01000002">
    <property type="protein sequence ID" value="SKC52004.1"/>
    <property type="molecule type" value="Genomic_DNA"/>
</dbReference>
<evidence type="ECO:0000313" key="5">
    <source>
        <dbReference type="EMBL" id="SKC52004.1"/>
    </source>
</evidence>
<evidence type="ECO:0000313" key="6">
    <source>
        <dbReference type="Proteomes" id="UP000189777"/>
    </source>
</evidence>
<dbReference type="Pfam" id="PF12802">
    <property type="entry name" value="MarR_2"/>
    <property type="match status" value="1"/>
</dbReference>
<dbReference type="PROSITE" id="PS50995">
    <property type="entry name" value="HTH_MARR_2"/>
    <property type="match status" value="1"/>
</dbReference>
<dbReference type="PANTHER" id="PTHR42756">
    <property type="entry name" value="TRANSCRIPTIONAL REGULATOR, MARR"/>
    <property type="match status" value="1"/>
</dbReference>
<keyword evidence="6" id="KW-1185">Reference proteome</keyword>
<protein>
    <submittedName>
        <fullName evidence="5">DNA-binding transcriptional regulator, MarR family</fullName>
    </submittedName>
</protein>
<feature type="domain" description="HTH marR-type" evidence="4">
    <location>
        <begin position="35"/>
        <end position="168"/>
    </location>
</feature>
<evidence type="ECO:0000256" key="2">
    <source>
        <dbReference type="ARBA" id="ARBA00023125"/>
    </source>
</evidence>
<dbReference type="PRINTS" id="PR00598">
    <property type="entry name" value="HTHMARR"/>
</dbReference>
<dbReference type="PROSITE" id="PS01117">
    <property type="entry name" value="HTH_MARR_1"/>
    <property type="match status" value="1"/>
</dbReference>
<dbReference type="SUPFAM" id="SSF46785">
    <property type="entry name" value="Winged helix' DNA-binding domain"/>
    <property type="match status" value="1"/>
</dbReference>
<dbReference type="AlphaFoldDB" id="A0A1T5JKV0"/>
<evidence type="ECO:0000259" key="4">
    <source>
        <dbReference type="PROSITE" id="PS50995"/>
    </source>
</evidence>
<dbReference type="InterPro" id="IPR036388">
    <property type="entry name" value="WH-like_DNA-bd_sf"/>
</dbReference>
<dbReference type="STRING" id="526729.SAMN04324258_1491"/>
<dbReference type="OrthoDB" id="3237509at2"/>
<dbReference type="GO" id="GO:0003700">
    <property type="term" value="F:DNA-binding transcription factor activity"/>
    <property type="evidence" value="ECO:0007669"/>
    <property type="project" value="InterPro"/>
</dbReference>
<sequence>MEAVVGVTSILVAVDYIERVRAQWAERLPDIDTSPAEVGARVRRIAALLEAELADDLAAEEVTRAELDVLTALRRSGRPLRAGEVTTMTGSPGASITKRLDRLERAGLVERAVHERDKRGVLVALTARGESLVDELFPRQIEHERSALTDLSVTERAELGRLLAVVLRRLDPRDY</sequence>
<dbReference type="InterPro" id="IPR023187">
    <property type="entry name" value="Tscrpt_reg_MarR-type_CS"/>
</dbReference>
<evidence type="ECO:0000256" key="3">
    <source>
        <dbReference type="ARBA" id="ARBA00023163"/>
    </source>
</evidence>
<dbReference type="SMART" id="SM00347">
    <property type="entry name" value="HTH_MARR"/>
    <property type="match status" value="1"/>
</dbReference>
<dbReference type="PANTHER" id="PTHR42756:SF1">
    <property type="entry name" value="TRANSCRIPTIONAL REPRESSOR OF EMRAB OPERON"/>
    <property type="match status" value="1"/>
</dbReference>
<gene>
    <name evidence="5" type="ORF">SAMN04324258_1491</name>
</gene>
<evidence type="ECO:0000256" key="1">
    <source>
        <dbReference type="ARBA" id="ARBA00023015"/>
    </source>
</evidence>
<dbReference type="InterPro" id="IPR000835">
    <property type="entry name" value="HTH_MarR-typ"/>
</dbReference>
<keyword evidence="2 5" id="KW-0238">DNA-binding</keyword>